<dbReference type="InterPro" id="IPR032466">
    <property type="entry name" value="Metal_Hydrolase"/>
</dbReference>
<comment type="similarity">
    <text evidence="3">Belongs to the metallo-dependent hydrolases superfamily. Phosphotriesterase family.</text>
</comment>
<dbReference type="PROSITE" id="PS51347">
    <property type="entry name" value="PHOSPHOTRIESTERASE_2"/>
    <property type="match status" value="1"/>
</dbReference>
<accession>A0ABN1QGN2</accession>
<dbReference type="PANTHER" id="PTHR10819">
    <property type="entry name" value="PHOSPHOTRIESTERASE-RELATED"/>
    <property type="match status" value="1"/>
</dbReference>
<name>A0ABN1QGN2_9ACTN</name>
<dbReference type="RefSeq" id="WP_344237713.1">
    <property type="nucleotide sequence ID" value="NZ_BAAAHH010000003.1"/>
</dbReference>
<evidence type="ECO:0000256" key="2">
    <source>
        <dbReference type="ARBA" id="ARBA00022801"/>
    </source>
</evidence>
<evidence type="ECO:0000313" key="5">
    <source>
        <dbReference type="Proteomes" id="UP001500665"/>
    </source>
</evidence>
<dbReference type="Proteomes" id="UP001500665">
    <property type="component" value="Unassembled WGS sequence"/>
</dbReference>
<proteinExistence type="inferred from homology"/>
<gene>
    <name evidence="4" type="ORF">GCM10009550_12700</name>
</gene>
<evidence type="ECO:0000256" key="1">
    <source>
        <dbReference type="ARBA" id="ARBA00022723"/>
    </source>
</evidence>
<dbReference type="Pfam" id="PF02126">
    <property type="entry name" value="PTE"/>
    <property type="match status" value="1"/>
</dbReference>
<comment type="caution">
    <text evidence="4">The sequence shown here is derived from an EMBL/GenBank/DDBJ whole genome shotgun (WGS) entry which is preliminary data.</text>
</comment>
<dbReference type="SUPFAM" id="SSF51556">
    <property type="entry name" value="Metallo-dependent hydrolases"/>
    <property type="match status" value="1"/>
</dbReference>
<keyword evidence="2" id="KW-0378">Hydrolase</keyword>
<keyword evidence="1" id="KW-0479">Metal-binding</keyword>
<dbReference type="Gene3D" id="3.20.20.140">
    <property type="entry name" value="Metal-dependent hydrolases"/>
    <property type="match status" value="1"/>
</dbReference>
<dbReference type="InterPro" id="IPR001559">
    <property type="entry name" value="Phosphotriesterase"/>
</dbReference>
<sequence length="307" mass="32469">MTVPATEARIRTVTGPLPISDVTGRALAHEHLRMDLRWPVGAESEPRRWLDEESHVCDELVRLRERRELGLVVELTCLGMGRDAPALARISAGSGVAVVAGTGFFTEPFHPVGARGLDAGRMAERLIAEIGFGMDGTSVLPGVIGEVGCWGEQPTPAEETALRAAAQASLASGLSVATYGRSGLDQLELLMSAGLDPARVAVGQHSLSADPAVHRKLAELGAYVSFGRLAATGDRAIRPVLELIEAGYADRLLLGGGICRMEQIAHYGGPGYGTVFDDFVPALRACGVDEATLDVITRENALRWLAG</sequence>
<dbReference type="PANTHER" id="PTHR10819:SF3">
    <property type="entry name" value="PHOSPHOTRIESTERASE-RELATED PROTEIN"/>
    <property type="match status" value="1"/>
</dbReference>
<keyword evidence="5" id="KW-1185">Reference proteome</keyword>
<comment type="caution">
    <text evidence="3">Lacks conserved residue(s) required for the propagation of feature annotation.</text>
</comment>
<organism evidence="4 5">
    <name type="scientific">Actinocorallia libanotica</name>
    <dbReference type="NCBI Taxonomy" id="46162"/>
    <lineage>
        <taxon>Bacteria</taxon>
        <taxon>Bacillati</taxon>
        <taxon>Actinomycetota</taxon>
        <taxon>Actinomycetes</taxon>
        <taxon>Streptosporangiales</taxon>
        <taxon>Thermomonosporaceae</taxon>
        <taxon>Actinocorallia</taxon>
    </lineage>
</organism>
<reference evidence="4 5" key="1">
    <citation type="journal article" date="2019" name="Int. J. Syst. Evol. Microbiol.">
        <title>The Global Catalogue of Microorganisms (GCM) 10K type strain sequencing project: providing services to taxonomists for standard genome sequencing and annotation.</title>
        <authorList>
            <consortium name="The Broad Institute Genomics Platform"/>
            <consortium name="The Broad Institute Genome Sequencing Center for Infectious Disease"/>
            <person name="Wu L."/>
            <person name="Ma J."/>
        </authorList>
    </citation>
    <scope>NUCLEOTIDE SEQUENCE [LARGE SCALE GENOMIC DNA]</scope>
    <source>
        <strain evidence="4 5">JCM 10696</strain>
    </source>
</reference>
<evidence type="ECO:0000313" key="4">
    <source>
        <dbReference type="EMBL" id="GAA0941961.1"/>
    </source>
</evidence>
<protein>
    <submittedName>
        <fullName evidence="4">Phosphotriesterase-related protein</fullName>
    </submittedName>
</protein>
<dbReference type="EMBL" id="BAAAHH010000003">
    <property type="protein sequence ID" value="GAA0941961.1"/>
    <property type="molecule type" value="Genomic_DNA"/>
</dbReference>
<evidence type="ECO:0000256" key="3">
    <source>
        <dbReference type="PROSITE-ProRule" id="PRU00679"/>
    </source>
</evidence>